<name>A0A0V1AAD6_9BILA</name>
<protein>
    <submittedName>
        <fullName evidence="1">Uncharacterized protein</fullName>
    </submittedName>
</protein>
<comment type="caution">
    <text evidence="1">The sequence shown here is derived from an EMBL/GenBank/DDBJ whole genome shotgun (WGS) entry which is preliminary data.</text>
</comment>
<proteinExistence type="predicted"/>
<dbReference type="OrthoDB" id="10570137at2759"/>
<evidence type="ECO:0000313" key="1">
    <source>
        <dbReference type="EMBL" id="KRY21799.1"/>
    </source>
</evidence>
<dbReference type="EMBL" id="JYDQ01000013">
    <property type="protein sequence ID" value="KRY21799.1"/>
    <property type="molecule type" value="Genomic_DNA"/>
</dbReference>
<sequence length="90" mass="10409">MDLAQLKSGSKRDIETVSITVMKLKNRLKQFNKHLKLIMKEFLKNASYEELHLVPILLCSVMRARLILEKDLSNSNNVQVRNDLQSINVT</sequence>
<dbReference type="AlphaFoldDB" id="A0A0V1AAD6"/>
<dbReference type="Proteomes" id="UP000054783">
    <property type="component" value="Unassembled WGS sequence"/>
</dbReference>
<accession>A0A0V1AAD6</accession>
<keyword evidence="2" id="KW-1185">Reference proteome</keyword>
<organism evidence="1 2">
    <name type="scientific">Trichinella patagoniensis</name>
    <dbReference type="NCBI Taxonomy" id="990121"/>
    <lineage>
        <taxon>Eukaryota</taxon>
        <taxon>Metazoa</taxon>
        <taxon>Ecdysozoa</taxon>
        <taxon>Nematoda</taxon>
        <taxon>Enoplea</taxon>
        <taxon>Dorylaimia</taxon>
        <taxon>Trichinellida</taxon>
        <taxon>Trichinellidae</taxon>
        <taxon>Trichinella</taxon>
    </lineage>
</organism>
<gene>
    <name evidence="1" type="ORF">T12_4462</name>
</gene>
<reference evidence="1 2" key="1">
    <citation type="submission" date="2015-01" db="EMBL/GenBank/DDBJ databases">
        <title>Evolution of Trichinella species and genotypes.</title>
        <authorList>
            <person name="Korhonen P.K."/>
            <person name="Edoardo P."/>
            <person name="Giuseppe L.R."/>
            <person name="Gasser R.B."/>
        </authorList>
    </citation>
    <scope>NUCLEOTIDE SEQUENCE [LARGE SCALE GENOMIC DNA]</scope>
    <source>
        <strain evidence="1">ISS2496</strain>
    </source>
</reference>
<evidence type="ECO:0000313" key="2">
    <source>
        <dbReference type="Proteomes" id="UP000054783"/>
    </source>
</evidence>